<feature type="transmembrane region" description="Helical" evidence="1">
    <location>
        <begin position="21"/>
        <end position="42"/>
    </location>
</feature>
<evidence type="ECO:0000256" key="1">
    <source>
        <dbReference type="SAM" id="Phobius"/>
    </source>
</evidence>
<gene>
    <name evidence="2" type="ORF">AMOR_39920</name>
</gene>
<sequence length="175" mass="19524">MAFAWTDLPKFFDIRKVPAQIWLALALASGAALFAPSGLAGAMGVDSLRVTHRAHFGAAFIVALAMLLSRLLTYLGREGQVLLLRWRDRQNLRYLGPDQKALLKRFLDDDVAVLNFEFTDAVAESLESLGLIHRFSRFDMAEGLGFAIIPWLRLHLKRNPHLLEGAAAPREIDSN</sequence>
<keyword evidence="1" id="KW-0812">Transmembrane</keyword>
<accession>A0ABM7WZM2</accession>
<protein>
    <submittedName>
        <fullName evidence="2">Uncharacterized protein</fullName>
    </submittedName>
</protein>
<proteinExistence type="predicted"/>
<evidence type="ECO:0000313" key="3">
    <source>
        <dbReference type="Proteomes" id="UP001162891"/>
    </source>
</evidence>
<reference evidence="3" key="1">
    <citation type="journal article" date="2022" name="Int. J. Syst. Evol. Microbiol.">
        <title>Anaeromyxobacter oryzae sp. nov., Anaeromyxobacter diazotrophicus sp. nov. and Anaeromyxobacter paludicola sp. nov., isolated from paddy soils.</title>
        <authorList>
            <person name="Itoh H."/>
            <person name="Xu Z."/>
            <person name="Mise K."/>
            <person name="Masuda Y."/>
            <person name="Ushijima N."/>
            <person name="Hayakawa C."/>
            <person name="Shiratori Y."/>
            <person name="Senoo K."/>
        </authorList>
    </citation>
    <scope>NUCLEOTIDE SEQUENCE [LARGE SCALE GENOMIC DNA]</scope>
    <source>
        <strain evidence="3">Red232</strain>
    </source>
</reference>
<evidence type="ECO:0000313" key="2">
    <source>
        <dbReference type="EMBL" id="BDG04996.1"/>
    </source>
</evidence>
<feature type="transmembrane region" description="Helical" evidence="1">
    <location>
        <begin position="54"/>
        <end position="75"/>
    </location>
</feature>
<keyword evidence="1" id="KW-1133">Transmembrane helix</keyword>
<name>A0ABM7WZM2_9BACT</name>
<keyword evidence="3" id="KW-1185">Reference proteome</keyword>
<organism evidence="2 3">
    <name type="scientific">Anaeromyxobacter oryzae</name>
    <dbReference type="NCBI Taxonomy" id="2918170"/>
    <lineage>
        <taxon>Bacteria</taxon>
        <taxon>Pseudomonadati</taxon>
        <taxon>Myxococcota</taxon>
        <taxon>Myxococcia</taxon>
        <taxon>Myxococcales</taxon>
        <taxon>Cystobacterineae</taxon>
        <taxon>Anaeromyxobacteraceae</taxon>
        <taxon>Anaeromyxobacter</taxon>
    </lineage>
</organism>
<dbReference type="InterPro" id="IPR025982">
    <property type="entry name" value="SieB"/>
</dbReference>
<dbReference type="Pfam" id="PF14163">
    <property type="entry name" value="SieB"/>
    <property type="match status" value="1"/>
</dbReference>
<dbReference type="RefSeq" id="WP_248353518.1">
    <property type="nucleotide sequence ID" value="NZ_AP025591.1"/>
</dbReference>
<dbReference type="Proteomes" id="UP001162891">
    <property type="component" value="Chromosome"/>
</dbReference>
<keyword evidence="1" id="KW-0472">Membrane</keyword>
<dbReference type="EMBL" id="AP025591">
    <property type="protein sequence ID" value="BDG04996.1"/>
    <property type="molecule type" value="Genomic_DNA"/>
</dbReference>